<evidence type="ECO:0000256" key="5">
    <source>
        <dbReference type="ARBA" id="ARBA00022741"/>
    </source>
</evidence>
<evidence type="ECO:0000256" key="4">
    <source>
        <dbReference type="ARBA" id="ARBA00022679"/>
    </source>
</evidence>
<keyword evidence="15" id="KW-1185">Reference proteome</keyword>
<evidence type="ECO:0000256" key="8">
    <source>
        <dbReference type="ARBA" id="ARBA00078403"/>
    </source>
</evidence>
<protein>
    <recommendedName>
        <fullName evidence="2">1-phosphatidylinositol-4-phosphate 5-kinase</fullName>
        <ecNumber evidence="2">2.7.1.68</ecNumber>
    </recommendedName>
    <alternativeName>
        <fullName evidence="10">1-phosphatidylinositol 4-phosphate kinase</fullName>
    </alternativeName>
    <alternativeName>
        <fullName evidence="8">Diphosphoinositide kinase</fullName>
    </alternativeName>
    <alternativeName>
        <fullName evidence="9">PIP5K</fullName>
    </alternativeName>
</protein>
<dbReference type="SMART" id="SM00330">
    <property type="entry name" value="PIPKc"/>
    <property type="match status" value="1"/>
</dbReference>
<evidence type="ECO:0000256" key="7">
    <source>
        <dbReference type="ARBA" id="ARBA00022840"/>
    </source>
</evidence>
<dbReference type="PANTHER" id="PTHR23086:SF8">
    <property type="entry name" value="PHOSPHATIDYLINOSITOL 5-PHOSPHATE 4-KINASE, ISOFORM A"/>
    <property type="match status" value="1"/>
</dbReference>
<evidence type="ECO:0000256" key="1">
    <source>
        <dbReference type="ARBA" id="ARBA00000444"/>
    </source>
</evidence>
<dbReference type="EC" id="2.7.1.68" evidence="2"/>
<dbReference type="GO" id="GO:0046854">
    <property type="term" value="P:phosphatidylinositol phosphate biosynthetic process"/>
    <property type="evidence" value="ECO:0007669"/>
    <property type="project" value="TreeGrafter"/>
</dbReference>
<evidence type="ECO:0000256" key="11">
    <source>
        <dbReference type="PROSITE-ProRule" id="PRU00781"/>
    </source>
</evidence>
<feature type="region of interest" description="Disordered" evidence="12">
    <location>
        <begin position="731"/>
        <end position="929"/>
    </location>
</feature>
<evidence type="ECO:0000256" key="6">
    <source>
        <dbReference type="ARBA" id="ARBA00022777"/>
    </source>
</evidence>
<dbReference type="Gene3D" id="3.30.800.10">
    <property type="entry name" value="Phosphatidylinositol Phosphate Kinase II Beta"/>
    <property type="match status" value="1"/>
</dbReference>
<dbReference type="InterPro" id="IPR023610">
    <property type="entry name" value="PInositol-4/5-P-5/4-kinase"/>
</dbReference>
<keyword evidence="4 11" id="KW-0808">Transferase</keyword>
<comment type="catalytic activity">
    <reaction evidence="1">
        <text>a 1,2-diacyl-sn-glycero-3-phospho-(1D-myo-inositol 4-phosphate) + ATP = a 1,2-diacyl-sn-glycero-3-phospho-(1D-myo-inositol-4,5-bisphosphate) + ADP + H(+)</text>
        <dbReference type="Rhea" id="RHEA:14425"/>
        <dbReference type="ChEBI" id="CHEBI:15378"/>
        <dbReference type="ChEBI" id="CHEBI:30616"/>
        <dbReference type="ChEBI" id="CHEBI:58178"/>
        <dbReference type="ChEBI" id="CHEBI:58456"/>
        <dbReference type="ChEBI" id="CHEBI:456216"/>
        <dbReference type="EC" id="2.7.1.68"/>
    </reaction>
</comment>
<feature type="compositionally biased region" description="Polar residues" evidence="12">
    <location>
        <begin position="187"/>
        <end position="197"/>
    </location>
</feature>
<dbReference type="Proteomes" id="UP000800096">
    <property type="component" value="Unassembled WGS sequence"/>
</dbReference>
<dbReference type="PANTHER" id="PTHR23086">
    <property type="entry name" value="PHOSPHATIDYLINOSITOL-4-PHOSPHATE 5-KINASE"/>
    <property type="match status" value="1"/>
</dbReference>
<feature type="region of interest" description="Disordered" evidence="12">
    <location>
        <begin position="166"/>
        <end position="272"/>
    </location>
</feature>
<dbReference type="Gene3D" id="3.30.810.10">
    <property type="entry name" value="2-Layer Sandwich"/>
    <property type="match status" value="1"/>
</dbReference>
<feature type="compositionally biased region" description="Basic and acidic residues" evidence="12">
    <location>
        <begin position="766"/>
        <end position="805"/>
    </location>
</feature>
<dbReference type="GO" id="GO:0005886">
    <property type="term" value="C:plasma membrane"/>
    <property type="evidence" value="ECO:0007669"/>
    <property type="project" value="TreeGrafter"/>
</dbReference>
<name>A0A6A5QX44_AMPQU</name>
<keyword evidence="3" id="KW-0597">Phosphoprotein</keyword>
<feature type="compositionally biased region" description="Basic and acidic residues" evidence="12">
    <location>
        <begin position="904"/>
        <end position="918"/>
    </location>
</feature>
<feature type="domain" description="PIPK" evidence="13">
    <location>
        <begin position="317"/>
        <end position="728"/>
    </location>
</feature>
<dbReference type="Pfam" id="PF01504">
    <property type="entry name" value="PIP5K"/>
    <property type="match status" value="1"/>
</dbReference>
<feature type="compositionally biased region" description="Polar residues" evidence="12">
    <location>
        <begin position="229"/>
        <end position="255"/>
    </location>
</feature>
<evidence type="ECO:0000256" key="3">
    <source>
        <dbReference type="ARBA" id="ARBA00022553"/>
    </source>
</evidence>
<proteinExistence type="predicted"/>
<feature type="compositionally biased region" description="Basic and acidic residues" evidence="12">
    <location>
        <begin position="80"/>
        <end position="123"/>
    </location>
</feature>
<dbReference type="EMBL" id="ML979132">
    <property type="protein sequence ID" value="KAF1920351.1"/>
    <property type="molecule type" value="Genomic_DNA"/>
</dbReference>
<sequence length="929" mass="104758">MSVTIHESQMMPPYAAASTDRQSHPSFGLPSRTSSDRSLNARENGARLMNGHTAKMNGNLPSGPPVMQSIPNGRPVRPTSIDKRSSHEEAPSRRSRGDRGEAESINRSPERRGNSSEVLSRDDGYFASVHSTESKDRIGGTTHVKMGQMDSFDGTQEARKDFVPYVGNVPGASTAQPQQPHAGDAVSNLQVPSSAHRVSSPPAFNHNSPAHSQHPHRLQQRHTLEVPKLSTSRARDSQNNTDDVVSASGRFSPTASGRRRGSMSLVRRTTRSVNSDMPLDEVAQDEDAARWAEHIRQKRASKRKRKEDEDEDRVVVGTKVDQHHVNWVTAYNMLTGIRFTVSRTNAKMDRDLTDADFDAKHKFSFDITGNELTPSAKYDFKFKDYAPWVFRHLRSTFKLDPADYLVSLTSKYILSELGSPGKSGSFFYFSRDYKYIIKTIHHAEHKFLRKILRDYYTHVQENPNTLLSQFYGLHRVKIPYGRKIHFVVMNNLFPPHRDIHHTFDLKGSTIGRDFKEEELAANPRATLKDLNWLRRDLHLEFGPTKKKMFIEQMQKDVKLLQRLHIMDYSLLIGIHDLEKGNEENLRDKTLKVFQPGGEAAEDPQPNMLVRTPSKLEASRKARELRQMVKTQRPVPMEQTSSKMPDELRDPKLNFYFYSDDGGFQATHEDDTSGEEIYYLGIIDCLTHYSLIKRMEHFIKGLANTESQISAIPPERYGDRFVRFISGVTKTKEAAEREKHHEAAHAEREPTISGINSNASQQQSTERVLEKAEWQAERSRQRGRSEDDVPNRDMKVVRSPSADRGEMGTTLPVVEEAGESSSVGGRSNRSASDGDGNTSASAPPHKESFLGIPFRSHSQKQDENPGRPPPTPPKDSGTAPSLSRPPTPPKDDFSPRHSGPPTPPKEMRGRSPGRNKELPRTPLETSIRVD</sequence>
<dbReference type="OrthoDB" id="20783at2759"/>
<dbReference type="InterPro" id="IPR027484">
    <property type="entry name" value="PInositol-4-P-5-kinase_N"/>
</dbReference>
<feature type="compositionally biased region" description="Polar residues" evidence="12">
    <location>
        <begin position="818"/>
        <end position="840"/>
    </location>
</feature>
<keyword evidence="6 11" id="KW-0418">Kinase</keyword>
<evidence type="ECO:0000313" key="14">
    <source>
        <dbReference type="EMBL" id="KAF1920351.1"/>
    </source>
</evidence>
<evidence type="ECO:0000256" key="2">
    <source>
        <dbReference type="ARBA" id="ARBA00012172"/>
    </source>
</evidence>
<gene>
    <name evidence="14" type="ORF">BDU57DRAFT_508616</name>
</gene>
<keyword evidence="5 11" id="KW-0547">Nucleotide-binding</keyword>
<evidence type="ECO:0000256" key="9">
    <source>
        <dbReference type="ARBA" id="ARBA00080374"/>
    </source>
</evidence>
<dbReference type="SUPFAM" id="SSF56104">
    <property type="entry name" value="SAICAR synthase-like"/>
    <property type="match status" value="1"/>
</dbReference>
<dbReference type="AlphaFoldDB" id="A0A6A5QX44"/>
<feature type="compositionally biased region" description="Polar residues" evidence="12">
    <location>
        <begin position="752"/>
        <end position="765"/>
    </location>
</feature>
<dbReference type="CDD" id="cd17303">
    <property type="entry name" value="PIPKc_PIP5K_yeast_like"/>
    <property type="match status" value="1"/>
</dbReference>
<dbReference type="GO" id="GO:0016308">
    <property type="term" value="F:1-phosphatidylinositol-4-phosphate 5-kinase activity"/>
    <property type="evidence" value="ECO:0007669"/>
    <property type="project" value="UniProtKB-EC"/>
</dbReference>
<accession>A0A6A5QX44</accession>
<dbReference type="InterPro" id="IPR002498">
    <property type="entry name" value="PInositol-4-P-4/5-kinase_core"/>
</dbReference>
<feature type="region of interest" description="Disordered" evidence="12">
    <location>
        <begin position="1"/>
        <end position="123"/>
    </location>
</feature>
<feature type="compositionally biased region" description="Basic and acidic residues" evidence="12">
    <location>
        <begin position="731"/>
        <end position="749"/>
    </location>
</feature>
<evidence type="ECO:0000313" key="15">
    <source>
        <dbReference type="Proteomes" id="UP000800096"/>
    </source>
</evidence>
<evidence type="ECO:0000256" key="10">
    <source>
        <dbReference type="ARBA" id="ARBA00082306"/>
    </source>
</evidence>
<dbReference type="InterPro" id="IPR027483">
    <property type="entry name" value="PInositol-4-P-4/5-kinase_C_sf"/>
</dbReference>
<dbReference type="FunFam" id="3.30.800.10:FF:000009">
    <property type="entry name" value="Phosphatidylinositol 4-phosphate 5-kinase its3"/>
    <property type="match status" value="1"/>
</dbReference>
<keyword evidence="7 11" id="KW-0067">ATP-binding</keyword>
<evidence type="ECO:0000256" key="12">
    <source>
        <dbReference type="SAM" id="MobiDB-lite"/>
    </source>
</evidence>
<reference evidence="14" key="1">
    <citation type="journal article" date="2020" name="Stud. Mycol.">
        <title>101 Dothideomycetes genomes: a test case for predicting lifestyles and emergence of pathogens.</title>
        <authorList>
            <person name="Haridas S."/>
            <person name="Albert R."/>
            <person name="Binder M."/>
            <person name="Bloem J."/>
            <person name="Labutti K."/>
            <person name="Salamov A."/>
            <person name="Andreopoulos B."/>
            <person name="Baker S."/>
            <person name="Barry K."/>
            <person name="Bills G."/>
            <person name="Bluhm B."/>
            <person name="Cannon C."/>
            <person name="Castanera R."/>
            <person name="Culley D."/>
            <person name="Daum C."/>
            <person name="Ezra D."/>
            <person name="Gonzalez J."/>
            <person name="Henrissat B."/>
            <person name="Kuo A."/>
            <person name="Liang C."/>
            <person name="Lipzen A."/>
            <person name="Lutzoni F."/>
            <person name="Magnuson J."/>
            <person name="Mondo S."/>
            <person name="Nolan M."/>
            <person name="Ohm R."/>
            <person name="Pangilinan J."/>
            <person name="Park H.-J."/>
            <person name="Ramirez L."/>
            <person name="Alfaro M."/>
            <person name="Sun H."/>
            <person name="Tritt A."/>
            <person name="Yoshinaga Y."/>
            <person name="Zwiers L.-H."/>
            <person name="Turgeon B."/>
            <person name="Goodwin S."/>
            <person name="Spatafora J."/>
            <person name="Crous P."/>
            <person name="Grigoriev I."/>
        </authorList>
    </citation>
    <scope>NUCLEOTIDE SEQUENCE</scope>
    <source>
        <strain evidence="14">HMLAC05119</strain>
    </source>
</reference>
<dbReference type="PROSITE" id="PS51455">
    <property type="entry name" value="PIPK"/>
    <property type="match status" value="1"/>
</dbReference>
<organism evidence="14 15">
    <name type="scientific">Ampelomyces quisqualis</name>
    <name type="common">Powdery mildew agent</name>
    <dbReference type="NCBI Taxonomy" id="50730"/>
    <lineage>
        <taxon>Eukaryota</taxon>
        <taxon>Fungi</taxon>
        <taxon>Dikarya</taxon>
        <taxon>Ascomycota</taxon>
        <taxon>Pezizomycotina</taxon>
        <taxon>Dothideomycetes</taxon>
        <taxon>Pleosporomycetidae</taxon>
        <taxon>Pleosporales</taxon>
        <taxon>Pleosporineae</taxon>
        <taxon>Phaeosphaeriaceae</taxon>
        <taxon>Ampelomyces</taxon>
    </lineage>
</organism>
<dbReference type="GO" id="GO:0005524">
    <property type="term" value="F:ATP binding"/>
    <property type="evidence" value="ECO:0007669"/>
    <property type="project" value="UniProtKB-UniRule"/>
</dbReference>
<feature type="region of interest" description="Disordered" evidence="12">
    <location>
        <begin position="624"/>
        <end position="644"/>
    </location>
</feature>
<evidence type="ECO:0000259" key="13">
    <source>
        <dbReference type="PROSITE" id="PS51455"/>
    </source>
</evidence>